<accession>A0ABR7REI1</accession>
<reference evidence="8 9" key="1">
    <citation type="journal article" date="2009" name="Int. J. Syst. Evol. Microbiol.">
        <title>Transfer of Teichococcus ludipueritiae and Muricoccus roseus to the genus Roseomonas, as Roseomonas ludipueritiae comb. nov. and Roseomonas rosea comb. nov., respectively, and emended description of the genus Roseomonas.</title>
        <authorList>
            <person name="Sanchez-Porro C."/>
            <person name="Gallego V."/>
            <person name="Busse H.J."/>
            <person name="Kampfer P."/>
            <person name="Ventosa A."/>
        </authorList>
    </citation>
    <scope>NUCLEOTIDE SEQUENCE [LARGE SCALE GENOMIC DNA]</scope>
    <source>
        <strain evidence="8 9">DSM 14915</strain>
    </source>
</reference>
<feature type="transmembrane region" description="Helical" evidence="6">
    <location>
        <begin position="272"/>
        <end position="293"/>
    </location>
</feature>
<feature type="transmembrane region" description="Helical" evidence="6">
    <location>
        <begin position="102"/>
        <end position="123"/>
    </location>
</feature>
<keyword evidence="2" id="KW-0813">Transport</keyword>
<dbReference type="EMBL" id="JACTUZ010000237">
    <property type="protein sequence ID" value="MBC9180136.1"/>
    <property type="molecule type" value="Genomic_DNA"/>
</dbReference>
<feature type="transmembrane region" description="Helical" evidence="6">
    <location>
        <begin position="44"/>
        <end position="64"/>
    </location>
</feature>
<evidence type="ECO:0000256" key="3">
    <source>
        <dbReference type="ARBA" id="ARBA00022692"/>
    </source>
</evidence>
<comment type="subcellular location">
    <subcellularLocation>
        <location evidence="1">Endomembrane system</location>
        <topology evidence="1">Multi-pass membrane protein</topology>
    </subcellularLocation>
</comment>
<dbReference type="InterPro" id="IPR050495">
    <property type="entry name" value="ATG22/LtaA_families"/>
</dbReference>
<evidence type="ECO:0000259" key="7">
    <source>
        <dbReference type="PROSITE" id="PS50850"/>
    </source>
</evidence>
<evidence type="ECO:0000256" key="2">
    <source>
        <dbReference type="ARBA" id="ARBA00022448"/>
    </source>
</evidence>
<dbReference type="Gene3D" id="1.20.1250.20">
    <property type="entry name" value="MFS general substrate transporter like domains"/>
    <property type="match status" value="1"/>
</dbReference>
<name>A0ABR7REI1_9PROT</name>
<feature type="transmembrane region" description="Helical" evidence="6">
    <location>
        <begin position="326"/>
        <end position="348"/>
    </location>
</feature>
<feature type="domain" description="Major facilitator superfamily (MFS) profile" evidence="7">
    <location>
        <begin position="1"/>
        <end position="418"/>
    </location>
</feature>
<proteinExistence type="predicted"/>
<keyword evidence="3 6" id="KW-0812">Transmembrane</keyword>
<keyword evidence="9" id="KW-1185">Reference proteome</keyword>
<evidence type="ECO:0000256" key="6">
    <source>
        <dbReference type="SAM" id="Phobius"/>
    </source>
</evidence>
<evidence type="ECO:0000313" key="9">
    <source>
        <dbReference type="Proteomes" id="UP000603940"/>
    </source>
</evidence>
<dbReference type="SUPFAM" id="SSF103473">
    <property type="entry name" value="MFS general substrate transporter"/>
    <property type="match status" value="1"/>
</dbReference>
<feature type="transmembrane region" description="Helical" evidence="6">
    <location>
        <begin position="12"/>
        <end position="32"/>
    </location>
</feature>
<protein>
    <submittedName>
        <fullName evidence="8">MFS transporter</fullName>
    </submittedName>
</protein>
<feature type="transmembrane region" description="Helical" evidence="6">
    <location>
        <begin position="143"/>
        <end position="164"/>
    </location>
</feature>
<evidence type="ECO:0000256" key="4">
    <source>
        <dbReference type="ARBA" id="ARBA00022989"/>
    </source>
</evidence>
<organism evidence="8 9">
    <name type="scientific">Pseudoroseomonas ludipueritiae</name>
    <dbReference type="NCBI Taxonomy" id="198093"/>
    <lineage>
        <taxon>Bacteria</taxon>
        <taxon>Pseudomonadati</taxon>
        <taxon>Pseudomonadota</taxon>
        <taxon>Alphaproteobacteria</taxon>
        <taxon>Acetobacterales</taxon>
        <taxon>Acetobacteraceae</taxon>
        <taxon>Pseudoroseomonas</taxon>
    </lineage>
</organism>
<keyword evidence="5 6" id="KW-0472">Membrane</keyword>
<feature type="transmembrane region" description="Helical" evidence="6">
    <location>
        <begin position="184"/>
        <end position="202"/>
    </location>
</feature>
<dbReference type="Proteomes" id="UP000603940">
    <property type="component" value="Unassembled WGS sequence"/>
</dbReference>
<feature type="transmembrane region" description="Helical" evidence="6">
    <location>
        <begin position="244"/>
        <end position="266"/>
    </location>
</feature>
<evidence type="ECO:0000256" key="1">
    <source>
        <dbReference type="ARBA" id="ARBA00004127"/>
    </source>
</evidence>
<dbReference type="InterPro" id="IPR036259">
    <property type="entry name" value="MFS_trans_sf"/>
</dbReference>
<dbReference type="InterPro" id="IPR020846">
    <property type="entry name" value="MFS_dom"/>
</dbReference>
<gene>
    <name evidence="8" type="ORF">IBL25_24625</name>
</gene>
<evidence type="ECO:0000256" key="5">
    <source>
        <dbReference type="ARBA" id="ARBA00023136"/>
    </source>
</evidence>
<dbReference type="PANTHER" id="PTHR23519">
    <property type="entry name" value="AUTOPHAGY-RELATED PROTEIN 22"/>
    <property type="match status" value="1"/>
</dbReference>
<feature type="transmembrane region" description="Helical" evidence="6">
    <location>
        <begin position="302"/>
        <end position="320"/>
    </location>
</feature>
<keyword evidence="4 6" id="KW-1133">Transmembrane helix</keyword>
<feature type="transmembrane region" description="Helical" evidence="6">
    <location>
        <begin position="391"/>
        <end position="410"/>
    </location>
</feature>
<feature type="transmembrane region" description="Helical" evidence="6">
    <location>
        <begin position="360"/>
        <end position="385"/>
    </location>
</feature>
<comment type="caution">
    <text evidence="8">The sequence shown here is derived from an EMBL/GenBank/DDBJ whole genome shotgun (WGS) entry which is preliminary data.</text>
</comment>
<sequence>MTRKAWAWAFYDWANSAFPTVVSTFVIAAYFAQGVAPDPASGQAMWGWMQTLAGIAIALLSPVLGAVADAGGRRRLMLLFCTVLTAIFTGLIWFAGPRPEDALWALACVGLATVGFELGTVFYNSMLPQVAPPERLGRVSGLAWGLGYAGGLACLGVCLLLFVLPDPSPLGLDRGQAEHIRATALLTAAWTLLFGWPVLVALPDPAGPRPRWGEAARRGLAEIGAVLRRLPRHPAMGRFLLARLFYTDGLNTLFAFGAIYAAGVFGMAFEEILLFGIALNVTAGLGAAGFGLLEDRLGSRRTILVALGAIVAIGLGLVLVQSKPVFWALAMVLGLFMGPAQSASRSFMARLAPPAEVSAYFGLFALSGRITGFLGPAALAAVTAMTGSQRLGMSTVLVFLALGAAILATVRSPVPEEAPAP</sequence>
<evidence type="ECO:0000313" key="8">
    <source>
        <dbReference type="EMBL" id="MBC9180136.1"/>
    </source>
</evidence>
<dbReference type="RefSeq" id="WP_187781105.1">
    <property type="nucleotide sequence ID" value="NZ_JACTUZ010000237.1"/>
</dbReference>
<dbReference type="Pfam" id="PF11700">
    <property type="entry name" value="ATG22"/>
    <property type="match status" value="2"/>
</dbReference>
<dbReference type="PROSITE" id="PS50850">
    <property type="entry name" value="MFS"/>
    <property type="match status" value="1"/>
</dbReference>
<dbReference type="InterPro" id="IPR024671">
    <property type="entry name" value="Atg22-like"/>
</dbReference>
<feature type="transmembrane region" description="Helical" evidence="6">
    <location>
        <begin position="76"/>
        <end position="96"/>
    </location>
</feature>
<dbReference type="PANTHER" id="PTHR23519:SF1">
    <property type="entry name" value="AUTOPHAGY-RELATED PROTEIN 22"/>
    <property type="match status" value="1"/>
</dbReference>